<dbReference type="InterPro" id="IPR050261">
    <property type="entry name" value="FrsA_esterase"/>
</dbReference>
<dbReference type="HOGENOM" id="CLU_034451_1_0_7"/>
<protein>
    <recommendedName>
        <fullName evidence="4">Dipeptidyl aminopeptidase</fullName>
    </recommendedName>
</protein>
<sequence length="424" mass="46514">MPLGTEEDAMDEAPATSSHTAPGVPERFFGDPDFDFEARLALGLAAQGVGDIGQVLVTLAAIEDGSADGWFQAWRARAERLRAQAEVCATVGQVERARWCFLAASEAYSRALVFTTGMADSRVLAPTFSLHRKCWEGVVAHSEGRFLRVDVPYEGSALPGYLLRPDATGAPRPTLVLTNGSDGSLTALWGAGVAGALRRGFNAFVYDGPGQQSVLFERGIPFRPDWEAVLTPVVETLVARADVEARALLAYGISQAGFWLPRALAFEHRFVAAVVDPGVMDVSTSWTSNLPPELVALLRAGDREAFNEAMREADADPVLTRVLAFRSRPYGTRTPFDTFTEVSRYHLRDVVDRITTPLLITDPEDEQFWPGQSQALYHALPGEKSLARFTREDGANFHCQPLGRALTEVRMFDFFAEQLARRVH</sequence>
<reference evidence="2 3" key="1">
    <citation type="journal article" date="2011" name="J. Bacteriol.">
        <title>Genome sequence of the halotolerant marine bacterium Myxococcus fulvus HW-1.</title>
        <authorList>
            <person name="Li Z.F."/>
            <person name="Li X."/>
            <person name="Liu H."/>
            <person name="Liu X."/>
            <person name="Han K."/>
            <person name="Wu Z.H."/>
            <person name="Hu W."/>
            <person name="Li F.F."/>
            <person name="Li Y.Z."/>
        </authorList>
    </citation>
    <scope>NUCLEOTIDE SEQUENCE [LARGE SCALE GENOMIC DNA]</scope>
    <source>
        <strain evidence="3">ATCC BAA-855 / HW-1</strain>
    </source>
</reference>
<evidence type="ECO:0008006" key="4">
    <source>
        <dbReference type="Google" id="ProtNLM"/>
    </source>
</evidence>
<organism evidence="2 3">
    <name type="scientific">Myxococcus fulvus (strain ATCC BAA-855 / HW-1)</name>
    <dbReference type="NCBI Taxonomy" id="483219"/>
    <lineage>
        <taxon>Bacteria</taxon>
        <taxon>Pseudomonadati</taxon>
        <taxon>Myxococcota</taxon>
        <taxon>Myxococcia</taxon>
        <taxon>Myxococcales</taxon>
        <taxon>Cystobacterineae</taxon>
        <taxon>Myxococcaceae</taxon>
        <taxon>Myxococcus</taxon>
    </lineage>
</organism>
<dbReference type="Gene3D" id="1.20.1440.110">
    <property type="entry name" value="acylaminoacyl peptidase"/>
    <property type="match status" value="1"/>
</dbReference>
<dbReference type="SUPFAM" id="SSF53474">
    <property type="entry name" value="alpha/beta-Hydrolases"/>
    <property type="match status" value="1"/>
</dbReference>
<evidence type="ECO:0000256" key="1">
    <source>
        <dbReference type="SAM" id="MobiDB-lite"/>
    </source>
</evidence>
<dbReference type="InterPro" id="IPR029058">
    <property type="entry name" value="AB_hydrolase_fold"/>
</dbReference>
<feature type="region of interest" description="Disordered" evidence="1">
    <location>
        <begin position="1"/>
        <end position="25"/>
    </location>
</feature>
<proteinExistence type="predicted"/>
<feature type="compositionally biased region" description="Acidic residues" evidence="1">
    <location>
        <begin position="1"/>
        <end position="11"/>
    </location>
</feature>
<dbReference type="eggNOG" id="COG1506">
    <property type="taxonomic scope" value="Bacteria"/>
</dbReference>
<dbReference type="Proteomes" id="UP000000488">
    <property type="component" value="Chromosome"/>
</dbReference>
<evidence type="ECO:0000313" key="2">
    <source>
        <dbReference type="EMBL" id="AEI62990.1"/>
    </source>
</evidence>
<dbReference type="EMBL" id="CP002830">
    <property type="protein sequence ID" value="AEI62990.1"/>
    <property type="molecule type" value="Genomic_DNA"/>
</dbReference>
<dbReference type="Gene3D" id="3.40.50.1820">
    <property type="entry name" value="alpha/beta hydrolase"/>
    <property type="match status" value="1"/>
</dbReference>
<dbReference type="PANTHER" id="PTHR22946:SF12">
    <property type="entry name" value="CONIDIAL PIGMENT BIOSYNTHESIS PROTEIN AYG1 (AFU_ORTHOLOGUE AFUA_2G17550)"/>
    <property type="match status" value="1"/>
</dbReference>
<evidence type="ECO:0000313" key="3">
    <source>
        <dbReference type="Proteomes" id="UP000000488"/>
    </source>
</evidence>
<dbReference type="KEGG" id="mfu:LILAB_05345"/>
<gene>
    <name evidence="2" type="ordered locus">LILAB_05345</name>
</gene>
<dbReference type="STRING" id="483219.LILAB_05345"/>
<dbReference type="PANTHER" id="PTHR22946">
    <property type="entry name" value="DIENELACTONE HYDROLASE DOMAIN-CONTAINING PROTEIN-RELATED"/>
    <property type="match status" value="1"/>
</dbReference>
<accession>F8CPW7</accession>
<dbReference type="AlphaFoldDB" id="F8CPW7"/>
<name>F8CPW7_MYXFH</name>